<comment type="caution">
    <text evidence="2">The sequence shown here is derived from an EMBL/GenBank/DDBJ whole genome shotgun (WGS) entry which is preliminary data.</text>
</comment>
<feature type="chain" id="PRO_5035327554" evidence="1">
    <location>
        <begin position="22"/>
        <end position="291"/>
    </location>
</feature>
<evidence type="ECO:0000313" key="3">
    <source>
        <dbReference type="Proteomes" id="UP000630142"/>
    </source>
</evidence>
<keyword evidence="1" id="KW-0732">Signal</keyword>
<dbReference type="InterPro" id="IPR029058">
    <property type="entry name" value="AB_hydrolase_fold"/>
</dbReference>
<dbReference type="RefSeq" id="WP_189501665.1">
    <property type="nucleotide sequence ID" value="NZ_BMZQ01000001.1"/>
</dbReference>
<reference evidence="2" key="2">
    <citation type="submission" date="2020-09" db="EMBL/GenBank/DDBJ databases">
        <authorList>
            <person name="Sun Q."/>
            <person name="Kim S."/>
        </authorList>
    </citation>
    <scope>NUCLEOTIDE SEQUENCE</scope>
    <source>
        <strain evidence="2">KCTC 42249</strain>
    </source>
</reference>
<dbReference type="SUPFAM" id="SSF53474">
    <property type="entry name" value="alpha/beta-Hydrolases"/>
    <property type="match status" value="1"/>
</dbReference>
<reference evidence="2" key="1">
    <citation type="journal article" date="2014" name="Int. J. Syst. Evol. Microbiol.">
        <title>Complete genome sequence of Corynebacterium casei LMG S-19264T (=DSM 44701T), isolated from a smear-ripened cheese.</title>
        <authorList>
            <consortium name="US DOE Joint Genome Institute (JGI-PGF)"/>
            <person name="Walter F."/>
            <person name="Albersmeier A."/>
            <person name="Kalinowski J."/>
            <person name="Ruckert C."/>
        </authorList>
    </citation>
    <scope>NUCLEOTIDE SEQUENCE</scope>
    <source>
        <strain evidence="2">KCTC 42249</strain>
    </source>
</reference>
<proteinExistence type="predicted"/>
<evidence type="ECO:0000313" key="2">
    <source>
        <dbReference type="EMBL" id="GHD08046.1"/>
    </source>
</evidence>
<gene>
    <name evidence="2" type="ORF">GCM10016234_07140</name>
</gene>
<dbReference type="EMBL" id="BMZQ01000001">
    <property type="protein sequence ID" value="GHD08046.1"/>
    <property type="molecule type" value="Genomic_DNA"/>
</dbReference>
<dbReference type="Proteomes" id="UP000630142">
    <property type="component" value="Unassembled WGS sequence"/>
</dbReference>
<accession>A0A8J3DWQ0</accession>
<evidence type="ECO:0000256" key="1">
    <source>
        <dbReference type="SAM" id="SignalP"/>
    </source>
</evidence>
<feature type="signal peptide" evidence="1">
    <location>
        <begin position="1"/>
        <end position="21"/>
    </location>
</feature>
<dbReference type="Gene3D" id="3.40.50.1820">
    <property type="entry name" value="alpha/beta hydrolase"/>
    <property type="match status" value="1"/>
</dbReference>
<name>A0A8J3DWQ0_9HYPH</name>
<organism evidence="2 3">
    <name type="scientific">Tianweitania populi</name>
    <dbReference type="NCBI Taxonomy" id="1607949"/>
    <lineage>
        <taxon>Bacteria</taxon>
        <taxon>Pseudomonadati</taxon>
        <taxon>Pseudomonadota</taxon>
        <taxon>Alphaproteobacteria</taxon>
        <taxon>Hyphomicrobiales</taxon>
        <taxon>Phyllobacteriaceae</taxon>
        <taxon>Tianweitania</taxon>
    </lineage>
</organism>
<keyword evidence="3" id="KW-1185">Reference proteome</keyword>
<dbReference type="AlphaFoldDB" id="A0A8J3DWQ0"/>
<sequence>MRRIAFALLATTVLLTLPAQAEQLKPFKDKLFAYPAVLATSDNGAHVTIDYQEMRDINGRDAVPERRVKPDYIATNVRGVQQDLALTSDSGAKITHVAVGKREGASMIVLYLHGQGGSRKQGVDDFTFGGNFNRIKNLMAASGGLYLSPDFPDFGDKGADQVAELIKHYSDASPTARVFVACGSMGGGLCWALARKPEIVGKLGGLLLLGSHWDDAFLTSAAFKAKVPVVFAQGSRDPVFPVDKQEAFFRKIRAASPNYPTRFVRFESGTHGTPIRMIDWRETLSWMSAAH</sequence>
<protein>
    <submittedName>
        <fullName evidence="2">Phospholipase</fullName>
    </submittedName>
</protein>